<dbReference type="PANTHER" id="PTHR48243:SF1">
    <property type="entry name" value="AMINOTRANSFERASE-LIKE PLANT MOBILE DOMAIN-CONTAINING PROTEIN"/>
    <property type="match status" value="1"/>
</dbReference>
<keyword evidence="3" id="KW-1185">Reference proteome</keyword>
<proteinExistence type="predicted"/>
<evidence type="ECO:0000313" key="3">
    <source>
        <dbReference type="Proteomes" id="UP000004995"/>
    </source>
</evidence>
<dbReference type="EnsemblPlants" id="KQK94402">
    <property type="protein sequence ID" value="KQK94402"/>
    <property type="gene ID" value="SETIT_028152mg"/>
</dbReference>
<dbReference type="HOGENOM" id="CLU_101582_0_0_1"/>
<dbReference type="Gramene" id="KQK94402">
    <property type="protein sequence ID" value="KQK94402"/>
    <property type="gene ID" value="SETIT_028152mg"/>
</dbReference>
<evidence type="ECO:0000313" key="2">
    <source>
        <dbReference type="EnsemblPlants" id="KQK94402"/>
    </source>
</evidence>
<reference evidence="2" key="2">
    <citation type="submission" date="2018-08" db="UniProtKB">
        <authorList>
            <consortium name="EnsemblPlants"/>
        </authorList>
    </citation>
    <scope>IDENTIFICATION</scope>
    <source>
        <strain evidence="2">Yugu1</strain>
    </source>
</reference>
<feature type="compositionally biased region" description="Low complexity" evidence="1">
    <location>
        <begin position="14"/>
        <end position="29"/>
    </location>
</feature>
<sequence>MKRVAGALKRMTGSSSSRSQASANSPHSSEPTPSLTLMDYEEEQEEKAKPQKQAYASLKDWAFCHIKAYDPKLLEKIGMDIDFAFVWSSIGWDEFLPVEELVCRSFSRHGFWGEISGQIVHGKFAPRYNEIQNLTLHLMHKWLAITLFLREDMGMLFLSLRHLVLTSAKWLHLYNCWSLTMPLGPQEEARRSNVYGGRITRSMSRSAAMQQPPPPQPQPQPLVPAGWAPTGYMTGVTPE</sequence>
<feature type="compositionally biased region" description="Pro residues" evidence="1">
    <location>
        <begin position="211"/>
        <end position="222"/>
    </location>
</feature>
<feature type="region of interest" description="Disordered" evidence="1">
    <location>
        <begin position="203"/>
        <end position="239"/>
    </location>
</feature>
<accession>K3ZNH5</accession>
<feature type="region of interest" description="Disordered" evidence="1">
    <location>
        <begin position="1"/>
        <end position="51"/>
    </location>
</feature>
<dbReference type="PANTHER" id="PTHR48243">
    <property type="entry name" value="AMINOTRANSFERASE-LIKE PLANT MOBILE DOMAIN-CONTAINING PROTEIN"/>
    <property type="match status" value="1"/>
</dbReference>
<dbReference type="EMBL" id="AGNK02004850">
    <property type="status" value="NOT_ANNOTATED_CDS"/>
    <property type="molecule type" value="Genomic_DNA"/>
</dbReference>
<reference evidence="3" key="1">
    <citation type="journal article" date="2012" name="Nat. Biotechnol.">
        <title>Reference genome sequence of the model plant Setaria.</title>
        <authorList>
            <person name="Bennetzen J.L."/>
            <person name="Schmutz J."/>
            <person name="Wang H."/>
            <person name="Percifield R."/>
            <person name="Hawkins J."/>
            <person name="Pontaroli A.C."/>
            <person name="Estep M."/>
            <person name="Feng L."/>
            <person name="Vaughn J.N."/>
            <person name="Grimwood J."/>
            <person name="Jenkins J."/>
            <person name="Barry K."/>
            <person name="Lindquist E."/>
            <person name="Hellsten U."/>
            <person name="Deshpande S."/>
            <person name="Wang X."/>
            <person name="Wu X."/>
            <person name="Mitros T."/>
            <person name="Triplett J."/>
            <person name="Yang X."/>
            <person name="Ye C.Y."/>
            <person name="Mauro-Herrera M."/>
            <person name="Wang L."/>
            <person name="Li P."/>
            <person name="Sharma M."/>
            <person name="Sharma R."/>
            <person name="Ronald P.C."/>
            <person name="Panaud O."/>
            <person name="Kellogg E.A."/>
            <person name="Brutnell T.P."/>
            <person name="Doust A.N."/>
            <person name="Tuskan G.A."/>
            <person name="Rokhsar D."/>
            <person name="Devos K.M."/>
        </authorList>
    </citation>
    <scope>NUCLEOTIDE SEQUENCE [LARGE SCALE GENOMIC DNA]</scope>
    <source>
        <strain evidence="3">cv. Yugu1</strain>
    </source>
</reference>
<dbReference type="OMA" id="WAFCHIK"/>
<protein>
    <submittedName>
        <fullName evidence="2">Uncharacterized protein</fullName>
    </submittedName>
</protein>
<organism evidence="2 3">
    <name type="scientific">Setaria italica</name>
    <name type="common">Foxtail millet</name>
    <name type="synonym">Panicum italicum</name>
    <dbReference type="NCBI Taxonomy" id="4555"/>
    <lineage>
        <taxon>Eukaryota</taxon>
        <taxon>Viridiplantae</taxon>
        <taxon>Streptophyta</taxon>
        <taxon>Embryophyta</taxon>
        <taxon>Tracheophyta</taxon>
        <taxon>Spermatophyta</taxon>
        <taxon>Magnoliopsida</taxon>
        <taxon>Liliopsida</taxon>
        <taxon>Poales</taxon>
        <taxon>Poaceae</taxon>
        <taxon>PACMAD clade</taxon>
        <taxon>Panicoideae</taxon>
        <taxon>Panicodae</taxon>
        <taxon>Paniceae</taxon>
        <taxon>Cenchrinae</taxon>
        <taxon>Setaria</taxon>
    </lineage>
</organism>
<dbReference type="AlphaFoldDB" id="K3ZNH5"/>
<dbReference type="InParanoid" id="K3ZNH5"/>
<evidence type="ECO:0000256" key="1">
    <source>
        <dbReference type="SAM" id="MobiDB-lite"/>
    </source>
</evidence>
<dbReference type="Proteomes" id="UP000004995">
    <property type="component" value="Unassembled WGS sequence"/>
</dbReference>
<name>K3ZNH5_SETIT</name>